<name>A0ACC1QE16_9HYPO</name>
<organism evidence="1 2">
    <name type="scientific">Lecanicillium saksenae</name>
    <dbReference type="NCBI Taxonomy" id="468837"/>
    <lineage>
        <taxon>Eukaryota</taxon>
        <taxon>Fungi</taxon>
        <taxon>Dikarya</taxon>
        <taxon>Ascomycota</taxon>
        <taxon>Pezizomycotina</taxon>
        <taxon>Sordariomycetes</taxon>
        <taxon>Hypocreomycetidae</taxon>
        <taxon>Hypocreales</taxon>
        <taxon>Cordycipitaceae</taxon>
        <taxon>Lecanicillium</taxon>
    </lineage>
</organism>
<proteinExistence type="predicted"/>
<comment type="caution">
    <text evidence="1">The sequence shown here is derived from an EMBL/GenBank/DDBJ whole genome shotgun (WGS) entry which is preliminary data.</text>
</comment>
<sequence length="440" mass="49228">MSSDSDSDSSESPNTPPSTAIPEKPTFSFTLPEWFLSDNVKTAKQLRESKPKIRLSRQKNPRDFGATVKQTSDHPRDKQDTFHESREIVAAYTEALAKEFDATLITLSIDDVQALALEFADQKPEDPNKVVKRGYYTSSLYSSLLPMAYYFASETSEKASKSLSGLAYNALFTAGDLADAASAAEQDGSIDSAAPATTVDRPLIIHVEETKLFEMDTCSERAIRGLKEFVIKERKKGRSIILVMTSPANISYSTLGLLEHSAFSLKSVHVSPALKRVNEARNGPSEFFMRKLKLCLRFHARQYLNPELLLPRIQWNLDLDENCEKFKDTNDALLVSLVSQITGRAHGEPQLILRDIVEVLHQVSASRKKEAKDQHEDTSEDETDEERGHASYSSETRGRKEDDTDCETEDCWDDSGDHGQCRDLSKYEKALVSSIVNTSK</sequence>
<reference evidence="1" key="1">
    <citation type="submission" date="2022-07" db="EMBL/GenBank/DDBJ databases">
        <title>Genome Sequence of Lecanicillium saksenae.</title>
        <authorList>
            <person name="Buettner E."/>
        </authorList>
    </citation>
    <scope>NUCLEOTIDE SEQUENCE</scope>
    <source>
        <strain evidence="1">VT-O1</strain>
    </source>
</reference>
<gene>
    <name evidence="1" type="ORF">NLG97_g10738</name>
</gene>
<keyword evidence="2" id="KW-1185">Reference proteome</keyword>
<accession>A0ACC1QE16</accession>
<dbReference type="EMBL" id="JANAKD010002878">
    <property type="protein sequence ID" value="KAJ3472756.1"/>
    <property type="molecule type" value="Genomic_DNA"/>
</dbReference>
<evidence type="ECO:0000313" key="2">
    <source>
        <dbReference type="Proteomes" id="UP001148737"/>
    </source>
</evidence>
<evidence type="ECO:0000313" key="1">
    <source>
        <dbReference type="EMBL" id="KAJ3472756.1"/>
    </source>
</evidence>
<protein>
    <submittedName>
        <fullName evidence="1">Uncharacterized protein</fullName>
    </submittedName>
</protein>
<dbReference type="Proteomes" id="UP001148737">
    <property type="component" value="Unassembled WGS sequence"/>
</dbReference>